<evidence type="ECO:0000256" key="1">
    <source>
        <dbReference type="SAM" id="Phobius"/>
    </source>
</evidence>
<evidence type="ECO:0000313" key="3">
    <source>
        <dbReference type="Proteomes" id="UP000245909"/>
    </source>
</evidence>
<dbReference type="Proteomes" id="UP000245909">
    <property type="component" value="Unassembled WGS sequence"/>
</dbReference>
<proteinExistence type="predicted"/>
<keyword evidence="1" id="KW-1133">Transmembrane helix</keyword>
<feature type="transmembrane region" description="Helical" evidence="1">
    <location>
        <begin position="13"/>
        <end position="31"/>
    </location>
</feature>
<keyword evidence="3" id="KW-1185">Reference proteome</keyword>
<keyword evidence="1" id="KW-0472">Membrane</keyword>
<reference evidence="2 3" key="1">
    <citation type="submission" date="2018-05" db="EMBL/GenBank/DDBJ databases">
        <title>Genomic Encyclopedia of Type Strains, Phase IV (KMG-IV): sequencing the most valuable type-strain genomes for metagenomic binning, comparative biology and taxonomic classification.</title>
        <authorList>
            <person name="Goeker M."/>
        </authorList>
    </citation>
    <scope>NUCLEOTIDE SEQUENCE [LARGE SCALE GENOMIC DNA]</scope>
    <source>
        <strain evidence="2 3">DSM 22999</strain>
    </source>
</reference>
<sequence length="41" mass="4804">MLTLLDERKSVRFFLWACLLMAFILGVMWLLPDVIHAIKQA</sequence>
<protein>
    <submittedName>
        <fullName evidence="2">Uncharacterized protein</fullName>
    </submittedName>
</protein>
<name>A0A2U0TA95_9PAST</name>
<gene>
    <name evidence="2" type="ORF">C8D76_103113</name>
</gene>
<dbReference type="EMBL" id="QENU01000003">
    <property type="protein sequence ID" value="PVX40540.1"/>
    <property type="molecule type" value="Genomic_DNA"/>
</dbReference>
<organism evidence="2 3">
    <name type="scientific">Alitibacter langaaensis DSM 22999</name>
    <dbReference type="NCBI Taxonomy" id="1122935"/>
    <lineage>
        <taxon>Bacteria</taxon>
        <taxon>Pseudomonadati</taxon>
        <taxon>Pseudomonadota</taxon>
        <taxon>Gammaproteobacteria</taxon>
        <taxon>Pasteurellales</taxon>
        <taxon>Pasteurellaceae</taxon>
        <taxon>Alitibacter</taxon>
    </lineage>
</organism>
<comment type="caution">
    <text evidence="2">The sequence shown here is derived from an EMBL/GenBank/DDBJ whole genome shotgun (WGS) entry which is preliminary data.</text>
</comment>
<accession>A0A2U0TA95</accession>
<dbReference type="RefSeq" id="WP_021460853.1">
    <property type="nucleotide sequence ID" value="NZ_QENU01000003.1"/>
</dbReference>
<dbReference type="AlphaFoldDB" id="A0A2U0TA95"/>
<keyword evidence="1" id="KW-0812">Transmembrane</keyword>
<evidence type="ECO:0000313" key="2">
    <source>
        <dbReference type="EMBL" id="PVX40540.1"/>
    </source>
</evidence>